<dbReference type="PANTHER" id="PTHR13812">
    <property type="entry name" value="KETIMINE REDUCTASE MU-CRYSTALLIN"/>
    <property type="match status" value="1"/>
</dbReference>
<proteinExistence type="inferred from homology"/>
<evidence type="ECO:0000256" key="5">
    <source>
        <dbReference type="ARBA" id="ARBA00093190"/>
    </source>
</evidence>
<evidence type="ECO:0000256" key="1">
    <source>
        <dbReference type="ARBA" id="ARBA00008903"/>
    </source>
</evidence>
<dbReference type="Gene3D" id="3.30.1780.10">
    <property type="entry name" value="ornithine cyclodeaminase, domain 1"/>
    <property type="match status" value="1"/>
</dbReference>
<dbReference type="GO" id="GO:0005737">
    <property type="term" value="C:cytoplasm"/>
    <property type="evidence" value="ECO:0007669"/>
    <property type="project" value="TreeGrafter"/>
</dbReference>
<evidence type="ECO:0000256" key="11">
    <source>
        <dbReference type="ARBA" id="ARBA00093250"/>
    </source>
</evidence>
<evidence type="ECO:0000256" key="8">
    <source>
        <dbReference type="ARBA" id="ARBA00093226"/>
    </source>
</evidence>
<dbReference type="GO" id="GO:0047127">
    <property type="term" value="F:thiomorpholine-carboxylate dehydrogenase activity"/>
    <property type="evidence" value="ECO:0007669"/>
    <property type="project" value="UniProtKB-EC"/>
</dbReference>
<comment type="similarity">
    <text evidence="1">Belongs to the ornithine cyclodeaminase/mu-crystallin family.</text>
</comment>
<comment type="catalytic activity">
    <reaction evidence="5">
        <text>L-pipecolate + NAD(+) = Delta(1)-piperideine-2-carboxylate + NADH + H(+)</text>
        <dbReference type="Rhea" id="RHEA:30807"/>
        <dbReference type="ChEBI" id="CHEBI:15378"/>
        <dbReference type="ChEBI" id="CHEBI:57540"/>
        <dbReference type="ChEBI" id="CHEBI:57945"/>
        <dbReference type="ChEBI" id="CHEBI:61185"/>
        <dbReference type="ChEBI" id="CHEBI:77631"/>
        <dbReference type="EC" id="1.5.1.1"/>
    </reaction>
    <physiologicalReaction direction="right-to-left" evidence="5">
        <dbReference type="Rhea" id="RHEA:30809"/>
    </physiologicalReaction>
</comment>
<evidence type="ECO:0000256" key="9">
    <source>
        <dbReference type="ARBA" id="ARBA00093227"/>
    </source>
</evidence>
<dbReference type="Pfam" id="PF02423">
    <property type="entry name" value="OCD_Mu_crystall"/>
    <property type="match status" value="1"/>
</dbReference>
<evidence type="ECO:0000256" key="6">
    <source>
        <dbReference type="ARBA" id="ARBA00093197"/>
    </source>
</evidence>
<evidence type="ECO:0000256" key="17">
    <source>
        <dbReference type="ARBA" id="ARBA00093650"/>
    </source>
</evidence>
<dbReference type="InterPro" id="IPR003462">
    <property type="entry name" value="ODC_Mu_crystall"/>
</dbReference>
<evidence type="ECO:0000256" key="16">
    <source>
        <dbReference type="ARBA" id="ARBA00093598"/>
    </source>
</evidence>
<dbReference type="PANTHER" id="PTHR13812:SF19">
    <property type="entry name" value="KETIMINE REDUCTASE MU-CRYSTALLIN"/>
    <property type="match status" value="1"/>
</dbReference>
<comment type="subunit">
    <text evidence="15">Homodimer. Binds the thyroid hormone triiodothyronine (T3); T3 binding inhibits enzymatic activity.</text>
</comment>
<dbReference type="Proteomes" id="UP000828390">
    <property type="component" value="Unassembled WGS sequence"/>
</dbReference>
<evidence type="ECO:0000256" key="7">
    <source>
        <dbReference type="ARBA" id="ARBA00093203"/>
    </source>
</evidence>
<dbReference type="EMBL" id="JAIWYP010000011">
    <property type="protein sequence ID" value="KAH3734833.1"/>
    <property type="molecule type" value="Genomic_DNA"/>
</dbReference>
<comment type="catalytic activity">
    <reaction evidence="11">
        <text>(S)-cystathionine ketimine + NADH + 2 H(+) = (3R,5S)-2,3,5,6,7-pentahydro-1,4-thiazepine-3,5-dicarboxylate + NAD(+)</text>
        <dbReference type="Rhea" id="RHEA:68032"/>
        <dbReference type="ChEBI" id="CHEBI:15378"/>
        <dbReference type="ChEBI" id="CHEBI:57540"/>
        <dbReference type="ChEBI" id="CHEBI:57945"/>
        <dbReference type="ChEBI" id="CHEBI:176808"/>
        <dbReference type="ChEBI" id="CHEBI:176810"/>
    </reaction>
    <physiologicalReaction direction="left-to-right" evidence="11">
        <dbReference type="Rhea" id="RHEA:68033"/>
    </physiologicalReaction>
</comment>
<comment type="catalytic activity">
    <reaction evidence="7">
        <text>L-proline + NADP(+) = 1-pyrroline-2-carboxylate + NADPH + H(+)</text>
        <dbReference type="Rhea" id="RHEA:20317"/>
        <dbReference type="ChEBI" id="CHEBI:15378"/>
        <dbReference type="ChEBI" id="CHEBI:39785"/>
        <dbReference type="ChEBI" id="CHEBI:57783"/>
        <dbReference type="ChEBI" id="CHEBI:58349"/>
        <dbReference type="ChEBI" id="CHEBI:60039"/>
        <dbReference type="EC" id="1.5.1.1"/>
    </reaction>
    <physiologicalReaction direction="right-to-left" evidence="7">
        <dbReference type="Rhea" id="RHEA:20319"/>
    </physiologicalReaction>
</comment>
<dbReference type="GO" id="GO:0042562">
    <property type="term" value="F:hormone binding"/>
    <property type="evidence" value="ECO:0007669"/>
    <property type="project" value="TreeGrafter"/>
</dbReference>
<name>A0A9D4CWM6_DREPO</name>
<evidence type="ECO:0000313" key="18">
    <source>
        <dbReference type="EMBL" id="KAH3734833.1"/>
    </source>
</evidence>
<comment type="caution">
    <text evidence="18">The sequence shown here is derived from an EMBL/GenBank/DDBJ whole genome shotgun (WGS) entry which is preliminary data.</text>
</comment>
<dbReference type="InterPro" id="IPR023401">
    <property type="entry name" value="ODC_N"/>
</dbReference>
<dbReference type="EC" id="1.5.1.1" evidence="16"/>
<gene>
    <name evidence="18" type="ORF">DPMN_041283</name>
</gene>
<dbReference type="AlphaFoldDB" id="A0A9D4CWM6"/>
<keyword evidence="19" id="KW-1185">Reference proteome</keyword>
<evidence type="ECO:0000313" key="19">
    <source>
        <dbReference type="Proteomes" id="UP000828390"/>
    </source>
</evidence>
<dbReference type="EC" id="1.5.1.25" evidence="2"/>
<comment type="catalytic activity">
    <reaction evidence="8">
        <text>(3R)-1,4-thiomorpholine-3-carboxylate + NAD(+) = 3,4-dehydrothiomorpholine-3-carboxylate + NADH + 2 H(+)</text>
        <dbReference type="Rhea" id="RHEA:12504"/>
        <dbReference type="ChEBI" id="CHEBI:15378"/>
        <dbReference type="ChEBI" id="CHEBI:57540"/>
        <dbReference type="ChEBI" id="CHEBI:57945"/>
        <dbReference type="ChEBI" id="CHEBI:58517"/>
        <dbReference type="ChEBI" id="CHEBI:176873"/>
        <dbReference type="EC" id="1.5.1.25"/>
    </reaction>
    <physiologicalReaction direction="right-to-left" evidence="8">
        <dbReference type="Rhea" id="RHEA:12506"/>
    </physiologicalReaction>
</comment>
<evidence type="ECO:0000256" key="13">
    <source>
        <dbReference type="ARBA" id="ARBA00093264"/>
    </source>
</evidence>
<comment type="catalytic activity">
    <reaction evidence="12">
        <text>(3R)-1,4-thiomorpholine-3-carboxylate + NADP(+) = 3,4-dehydrothiomorpholine-3-carboxylate + NADPH + 2 H(+)</text>
        <dbReference type="Rhea" id="RHEA:12500"/>
        <dbReference type="ChEBI" id="CHEBI:15378"/>
        <dbReference type="ChEBI" id="CHEBI:57783"/>
        <dbReference type="ChEBI" id="CHEBI:58349"/>
        <dbReference type="ChEBI" id="CHEBI:58517"/>
        <dbReference type="ChEBI" id="CHEBI:176873"/>
        <dbReference type="EC" id="1.5.1.25"/>
    </reaction>
    <physiologicalReaction direction="right-to-left" evidence="12">
        <dbReference type="Rhea" id="RHEA:12502"/>
    </physiologicalReaction>
</comment>
<accession>A0A9D4CWM6</accession>
<evidence type="ECO:0000256" key="15">
    <source>
        <dbReference type="ARBA" id="ARBA00093567"/>
    </source>
</evidence>
<comment type="catalytic activity">
    <reaction evidence="6">
        <text>Delta(2)-thiazoline-2-carboxylate + NADPH + 2 H(+) = L-thiazolidine-2-carboxylate + NADP(+)</text>
        <dbReference type="Rhea" id="RHEA:68072"/>
        <dbReference type="ChEBI" id="CHEBI:15378"/>
        <dbReference type="ChEBI" id="CHEBI:57783"/>
        <dbReference type="ChEBI" id="CHEBI:58349"/>
        <dbReference type="ChEBI" id="CHEBI:176895"/>
        <dbReference type="ChEBI" id="CHEBI:176896"/>
    </reaction>
    <physiologicalReaction direction="left-to-right" evidence="6">
        <dbReference type="Rhea" id="RHEA:68073"/>
    </physiologicalReaction>
</comment>
<dbReference type="FunFam" id="3.40.50.720:FF:000241">
    <property type="entry name" value="ketimine reductase mu-crystallin"/>
    <property type="match status" value="1"/>
</dbReference>
<dbReference type="GO" id="GO:0050241">
    <property type="term" value="F:pyrroline-2-carboxylate reductase activity"/>
    <property type="evidence" value="ECO:0007669"/>
    <property type="project" value="UniProtKB-EC"/>
</dbReference>
<sequence length="260" mass="27783">FFGLMPAMCEAEEVMGTKLVTWYPQNTGRHGVPTHHAIIVLFNKNTGIPKAIMDGEVITAMRTAACSAVATKFLAPPSACKLAILGAGVQARSHYHALITVIPFTQVTVWSRSFASAELCASELGAMACQSVEEAVREADVIVTVTASTTPVLRLEWVKPNAHINGVGACRPDWSEIDTELMRAAVVYVDSREGALAESGDVILSKAEVYAELGEVVTGVKEAKRDQLTVFKSLGMAIEDVMAGELVLEQLASHSQPATN</sequence>
<organism evidence="18 19">
    <name type="scientific">Dreissena polymorpha</name>
    <name type="common">Zebra mussel</name>
    <name type="synonym">Mytilus polymorpha</name>
    <dbReference type="NCBI Taxonomy" id="45954"/>
    <lineage>
        <taxon>Eukaryota</taxon>
        <taxon>Metazoa</taxon>
        <taxon>Spiralia</taxon>
        <taxon>Lophotrochozoa</taxon>
        <taxon>Mollusca</taxon>
        <taxon>Bivalvia</taxon>
        <taxon>Autobranchia</taxon>
        <taxon>Heteroconchia</taxon>
        <taxon>Euheterodonta</taxon>
        <taxon>Imparidentia</taxon>
        <taxon>Neoheterodontei</taxon>
        <taxon>Myida</taxon>
        <taxon>Dreissenoidea</taxon>
        <taxon>Dreissenidae</taxon>
        <taxon>Dreissena</taxon>
    </lineage>
</organism>
<protein>
    <recommendedName>
        <fullName evidence="3">Ketimine reductase mu-crystallin</fullName>
        <ecNumber evidence="16">1.5.1.1</ecNumber>
        <ecNumber evidence="2">1.5.1.25</ecNumber>
    </recommendedName>
    <alternativeName>
        <fullName evidence="17">1-piperideine-2-carboxylate/1-pyrroline-2-carboxylate reductase</fullName>
    </alternativeName>
    <alternativeName>
        <fullName evidence="4">NADP-regulated thyroid-hormone-binding protein</fullName>
    </alternativeName>
</protein>
<dbReference type="InterPro" id="IPR036291">
    <property type="entry name" value="NAD(P)-bd_dom_sf"/>
</dbReference>
<comment type="catalytic activity">
    <reaction evidence="10">
        <text>(R)-lanthionine ketimine + NADPH + 2 H(+) = (3R,5R)-1,4-thiomorpholine-3,5-dicarboxylate + NADP(+)</text>
        <dbReference type="Rhea" id="RHEA:68040"/>
        <dbReference type="ChEBI" id="CHEBI:15378"/>
        <dbReference type="ChEBI" id="CHEBI:57783"/>
        <dbReference type="ChEBI" id="CHEBI:58349"/>
        <dbReference type="ChEBI" id="CHEBI:176891"/>
        <dbReference type="ChEBI" id="CHEBI:176892"/>
    </reaction>
    <physiologicalReaction direction="left-to-right" evidence="10">
        <dbReference type="Rhea" id="RHEA:68041"/>
    </physiologicalReaction>
</comment>
<evidence type="ECO:0000256" key="10">
    <source>
        <dbReference type="ARBA" id="ARBA00093248"/>
    </source>
</evidence>
<evidence type="ECO:0000256" key="2">
    <source>
        <dbReference type="ARBA" id="ARBA00012883"/>
    </source>
</evidence>
<comment type="catalytic activity">
    <reaction evidence="14">
        <text>L-pipecolate + NADP(+) = Delta(1)-piperideine-2-carboxylate + NADPH + H(+)</text>
        <dbReference type="Rhea" id="RHEA:12524"/>
        <dbReference type="ChEBI" id="CHEBI:15378"/>
        <dbReference type="ChEBI" id="CHEBI:57783"/>
        <dbReference type="ChEBI" id="CHEBI:58349"/>
        <dbReference type="ChEBI" id="CHEBI:61185"/>
        <dbReference type="ChEBI" id="CHEBI:77631"/>
        <dbReference type="EC" id="1.5.1.1"/>
    </reaction>
    <physiologicalReaction direction="right-to-left" evidence="14">
        <dbReference type="Rhea" id="RHEA:12526"/>
    </physiologicalReaction>
</comment>
<feature type="non-terminal residue" evidence="18">
    <location>
        <position position="1"/>
    </location>
</feature>
<evidence type="ECO:0000256" key="12">
    <source>
        <dbReference type="ARBA" id="ARBA00093263"/>
    </source>
</evidence>
<evidence type="ECO:0000256" key="3">
    <source>
        <dbReference type="ARBA" id="ARBA00015173"/>
    </source>
</evidence>
<reference evidence="18" key="1">
    <citation type="journal article" date="2019" name="bioRxiv">
        <title>The Genome of the Zebra Mussel, Dreissena polymorpha: A Resource for Invasive Species Research.</title>
        <authorList>
            <person name="McCartney M.A."/>
            <person name="Auch B."/>
            <person name="Kono T."/>
            <person name="Mallez S."/>
            <person name="Zhang Y."/>
            <person name="Obille A."/>
            <person name="Becker A."/>
            <person name="Abrahante J.E."/>
            <person name="Garbe J."/>
            <person name="Badalamenti J.P."/>
            <person name="Herman A."/>
            <person name="Mangelson H."/>
            <person name="Liachko I."/>
            <person name="Sullivan S."/>
            <person name="Sone E.D."/>
            <person name="Koren S."/>
            <person name="Silverstein K.A.T."/>
            <person name="Beckman K.B."/>
            <person name="Gohl D.M."/>
        </authorList>
    </citation>
    <scope>NUCLEOTIDE SEQUENCE</scope>
    <source>
        <strain evidence="18">Duluth1</strain>
        <tissue evidence="18">Whole animal</tissue>
    </source>
</reference>
<comment type="catalytic activity">
    <reaction evidence="9">
        <text>(S)-cystathionine ketimine + NADPH + 2 H(+) = (3R,5S)-2,3,5,6,7-pentahydro-1,4-thiazepine-3,5-dicarboxylate + NADP(+)</text>
        <dbReference type="Rhea" id="RHEA:68036"/>
        <dbReference type="ChEBI" id="CHEBI:15378"/>
        <dbReference type="ChEBI" id="CHEBI:57783"/>
        <dbReference type="ChEBI" id="CHEBI:58349"/>
        <dbReference type="ChEBI" id="CHEBI:176808"/>
        <dbReference type="ChEBI" id="CHEBI:176810"/>
    </reaction>
    <physiologicalReaction direction="left-to-right" evidence="9">
        <dbReference type="Rhea" id="RHEA:68037"/>
    </physiologicalReaction>
</comment>
<dbReference type="SUPFAM" id="SSF51735">
    <property type="entry name" value="NAD(P)-binding Rossmann-fold domains"/>
    <property type="match status" value="1"/>
</dbReference>
<evidence type="ECO:0000256" key="4">
    <source>
        <dbReference type="ARBA" id="ARBA00033420"/>
    </source>
</evidence>
<reference evidence="18" key="2">
    <citation type="submission" date="2020-11" db="EMBL/GenBank/DDBJ databases">
        <authorList>
            <person name="McCartney M.A."/>
            <person name="Auch B."/>
            <person name="Kono T."/>
            <person name="Mallez S."/>
            <person name="Becker A."/>
            <person name="Gohl D.M."/>
            <person name="Silverstein K.A.T."/>
            <person name="Koren S."/>
            <person name="Bechman K.B."/>
            <person name="Herman A."/>
            <person name="Abrahante J.E."/>
            <person name="Garbe J."/>
        </authorList>
    </citation>
    <scope>NUCLEOTIDE SEQUENCE</scope>
    <source>
        <strain evidence="18">Duluth1</strain>
        <tissue evidence="18">Whole animal</tissue>
    </source>
</reference>
<comment type="catalytic activity">
    <reaction evidence="13">
        <text>L-proline + NAD(+) = 1-pyrroline-2-carboxylate + NADH + H(+)</text>
        <dbReference type="Rhea" id="RHEA:20321"/>
        <dbReference type="ChEBI" id="CHEBI:15378"/>
        <dbReference type="ChEBI" id="CHEBI:39785"/>
        <dbReference type="ChEBI" id="CHEBI:57540"/>
        <dbReference type="ChEBI" id="CHEBI:57945"/>
        <dbReference type="ChEBI" id="CHEBI:60039"/>
        <dbReference type="EC" id="1.5.1.1"/>
    </reaction>
    <physiologicalReaction direction="right-to-left" evidence="13">
        <dbReference type="Rhea" id="RHEA:20323"/>
    </physiologicalReaction>
</comment>
<evidence type="ECO:0000256" key="14">
    <source>
        <dbReference type="ARBA" id="ARBA00093273"/>
    </source>
</evidence>
<dbReference type="Gene3D" id="3.40.50.720">
    <property type="entry name" value="NAD(P)-binding Rossmann-like Domain"/>
    <property type="match status" value="1"/>
</dbReference>